<proteinExistence type="predicted"/>
<accession>A0AAE6UQY7</accession>
<reference evidence="2 3" key="1">
    <citation type="submission" date="2019-11" db="EMBL/GenBank/DDBJ databases">
        <title>Complete genome sequence of Pseudomonas syringae pv. coronafaciens isolate B19001 originated in imported oat cereal.</title>
        <authorList>
            <person name="Kim S.M."/>
            <person name="Lee B.C."/>
            <person name="Seo S.J."/>
            <person name="Lee J.E."/>
            <person name="Choi N.J."/>
            <person name="Park J.H."/>
        </authorList>
    </citation>
    <scope>NUCLEOTIDE SEQUENCE [LARGE SCALE GENOMIC DNA]</scope>
    <source>
        <strain evidence="2 3">B19001</strain>
    </source>
</reference>
<dbReference type="AlphaFoldDB" id="A0AAE6UQY7"/>
<dbReference type="RefSeq" id="WP_117143981.1">
    <property type="nucleotide sequence ID" value="NZ_CP046441.1"/>
</dbReference>
<sequence>MSFKDWKYISAYKEKIVEEFYDPESNEVASSFDKRSMLFDSISRIMGAVTAIEKSTGDIFKLDQSAMLGTLILGEKQAIIVSAVAVDYSELERELLLFKVTPYVKVFRDCYRDIRPKNPRVLKRSELPNCFSDLNRFVGMVRDRICSGEFKRELSAHLRVSNKNYLGLVNYIDGLFSLRSRILVLRIDFSYGKGKVEIEGRVNSSDRLNLLCNVTERIARHRIELISYLKQKCPELGLLGYVWKLEYGREKGHHYHMMFFLDGAKVRQDVVIAKRIGEYWNKTITKGEGVYFNCNRNKERYKHCGVGMICHNETEKLINLKERAAIYLTKADRYVSACMPTSKRTFGKGALPKLKTRSAGRPRGSN</sequence>
<dbReference type="InterPro" id="IPR057271">
    <property type="entry name" value="YagK_YfjJ_C"/>
</dbReference>
<dbReference type="EMBL" id="CP046441">
    <property type="protein sequence ID" value="QGT83788.1"/>
    <property type="molecule type" value="Genomic_DNA"/>
</dbReference>
<dbReference type="Pfam" id="PF11726">
    <property type="entry name" value="YagK_YfjJ_C"/>
    <property type="match status" value="1"/>
</dbReference>
<evidence type="ECO:0000313" key="3">
    <source>
        <dbReference type="Proteomes" id="UP000423413"/>
    </source>
</evidence>
<feature type="domain" description="YagK/YfjJ C-terminal" evidence="1">
    <location>
        <begin position="180"/>
        <end position="295"/>
    </location>
</feature>
<protein>
    <submittedName>
        <fullName evidence="2">Inovirus Gp2 family protein</fullName>
    </submittedName>
</protein>
<evidence type="ECO:0000313" key="2">
    <source>
        <dbReference type="EMBL" id="QGT83788.1"/>
    </source>
</evidence>
<organism evidence="2 3">
    <name type="scientific">Pseudomonas coronafaciens pv. coronafaciens</name>
    <dbReference type="NCBI Taxonomy" id="235275"/>
    <lineage>
        <taxon>Bacteria</taxon>
        <taxon>Pseudomonadati</taxon>
        <taxon>Pseudomonadota</taxon>
        <taxon>Gammaproteobacteria</taxon>
        <taxon>Pseudomonadales</taxon>
        <taxon>Pseudomonadaceae</taxon>
        <taxon>Pseudomonas</taxon>
        <taxon>Pseudomonas coronafaciens</taxon>
    </lineage>
</organism>
<gene>
    <name evidence="2" type="ORF">GMO17_22825</name>
</gene>
<dbReference type="Proteomes" id="UP000423413">
    <property type="component" value="Chromosome"/>
</dbReference>
<evidence type="ECO:0000259" key="1">
    <source>
        <dbReference type="Pfam" id="PF11726"/>
    </source>
</evidence>
<name>A0AAE6UQY7_9PSED</name>